<dbReference type="RefSeq" id="WP_407049286.1">
    <property type="nucleotide sequence ID" value="NZ_CP158568.1"/>
</dbReference>
<reference evidence="2" key="1">
    <citation type="submission" date="2024-06" db="EMBL/GenBank/DDBJ databases">
        <title>Methylostella associata gen. nov., sp. nov., a novel Ancalomicrobiaceae-affiliated facultatively methylotrophic bacteria that feed on methanotrophs of the genus Methylococcus.</title>
        <authorList>
            <person name="Saltykova V."/>
            <person name="Danilova O.V."/>
            <person name="Oshkin I.Y."/>
            <person name="Belova S.E."/>
            <person name="Pimenov N.V."/>
            <person name="Dedysh S.N."/>
        </authorList>
    </citation>
    <scope>NUCLEOTIDE SEQUENCE</scope>
    <source>
        <strain evidence="2">S20</strain>
    </source>
</reference>
<evidence type="ECO:0000256" key="1">
    <source>
        <dbReference type="SAM" id="MobiDB-lite"/>
    </source>
</evidence>
<accession>A0AAU7XB49</accession>
<evidence type="ECO:0000313" key="2">
    <source>
        <dbReference type="EMBL" id="XBY44192.1"/>
    </source>
</evidence>
<organism evidence="2">
    <name type="scientific">Methyloraptor flagellatus</name>
    <dbReference type="NCBI Taxonomy" id="3162530"/>
    <lineage>
        <taxon>Bacteria</taxon>
        <taxon>Pseudomonadati</taxon>
        <taxon>Pseudomonadota</taxon>
        <taxon>Alphaproteobacteria</taxon>
        <taxon>Hyphomicrobiales</taxon>
        <taxon>Ancalomicrobiaceae</taxon>
        <taxon>Methyloraptor</taxon>
    </lineage>
</organism>
<dbReference type="EMBL" id="CP158568">
    <property type="protein sequence ID" value="XBY44192.1"/>
    <property type="molecule type" value="Genomic_DNA"/>
</dbReference>
<sequence length="148" mass="15780">MKNDDQTGDFRSLVRQIQQSDGDRDTGASSSGPRVSGRRTLIVREFDRPTRRPSPSATSAPGASGPVTPESGFRAARPAADAEPRPAPRPDAPSVPRPIARQTTAAGMARPGTPMPSREAQPVQRRNAASTVFGVPGRGPFLLSQRWL</sequence>
<name>A0AAU7XB49_9HYPH</name>
<dbReference type="AlphaFoldDB" id="A0AAU7XB49"/>
<gene>
    <name evidence="2" type="ORF">ABS361_19455</name>
</gene>
<proteinExistence type="predicted"/>
<feature type="region of interest" description="Disordered" evidence="1">
    <location>
        <begin position="1"/>
        <end position="139"/>
    </location>
</feature>
<dbReference type="KEGG" id="mflg:ABS361_19455"/>
<feature type="compositionally biased region" description="Low complexity" evidence="1">
    <location>
        <begin position="53"/>
        <end position="66"/>
    </location>
</feature>
<protein>
    <submittedName>
        <fullName evidence="2">Uncharacterized protein</fullName>
    </submittedName>
</protein>